<gene>
    <name evidence="9" type="ORF">J5A65_02920</name>
</gene>
<feature type="transmembrane region" description="Helical" evidence="7">
    <location>
        <begin position="316"/>
        <end position="340"/>
    </location>
</feature>
<keyword evidence="2" id="KW-1003">Cell membrane</keyword>
<keyword evidence="3 7" id="KW-0812">Transmembrane</keyword>
<evidence type="ECO:0000256" key="3">
    <source>
        <dbReference type="ARBA" id="ARBA00022692"/>
    </source>
</evidence>
<evidence type="ECO:0000313" key="9">
    <source>
        <dbReference type="EMBL" id="QUC08712.1"/>
    </source>
</evidence>
<keyword evidence="5 7" id="KW-0472">Membrane</keyword>
<evidence type="ECO:0000256" key="4">
    <source>
        <dbReference type="ARBA" id="ARBA00022989"/>
    </source>
</evidence>
<name>A0ABX7Y7C5_9ACTN</name>
<comment type="subcellular location">
    <subcellularLocation>
        <location evidence="1">Cell membrane</location>
        <topology evidence="1">Multi-pass membrane protein</topology>
    </subcellularLocation>
</comment>
<dbReference type="Proteomes" id="UP000678513">
    <property type="component" value="Chromosome"/>
</dbReference>
<organism evidence="9 10">
    <name type="scientific">Arachnia rubra</name>
    <dbReference type="NCBI Taxonomy" id="1547448"/>
    <lineage>
        <taxon>Bacteria</taxon>
        <taxon>Bacillati</taxon>
        <taxon>Actinomycetota</taxon>
        <taxon>Actinomycetes</taxon>
        <taxon>Propionibacteriales</taxon>
        <taxon>Propionibacteriaceae</taxon>
        <taxon>Arachnia</taxon>
    </lineage>
</organism>
<feature type="domain" description="ABC3 transporter permease C-terminal" evidence="8">
    <location>
        <begin position="279"/>
        <end position="393"/>
    </location>
</feature>
<dbReference type="PANTHER" id="PTHR30572:SF4">
    <property type="entry name" value="ABC TRANSPORTER PERMEASE YTRF"/>
    <property type="match status" value="1"/>
</dbReference>
<accession>A0ABX7Y7C5</accession>
<keyword evidence="10" id="KW-1185">Reference proteome</keyword>
<evidence type="ECO:0000256" key="7">
    <source>
        <dbReference type="SAM" id="Phobius"/>
    </source>
</evidence>
<evidence type="ECO:0000256" key="6">
    <source>
        <dbReference type="ARBA" id="ARBA00038076"/>
    </source>
</evidence>
<comment type="similarity">
    <text evidence="6">Belongs to the ABC-4 integral membrane protein family.</text>
</comment>
<evidence type="ECO:0000256" key="1">
    <source>
        <dbReference type="ARBA" id="ARBA00004651"/>
    </source>
</evidence>
<evidence type="ECO:0000259" key="8">
    <source>
        <dbReference type="Pfam" id="PF02687"/>
    </source>
</evidence>
<proteinExistence type="inferred from homology"/>
<feature type="transmembrane region" description="Helical" evidence="7">
    <location>
        <begin position="369"/>
        <end position="389"/>
    </location>
</feature>
<dbReference type="InterPro" id="IPR050250">
    <property type="entry name" value="Macrolide_Exporter_MacB"/>
</dbReference>
<protein>
    <submittedName>
        <fullName evidence="9">FtsX-like permease family protein</fullName>
    </submittedName>
</protein>
<evidence type="ECO:0000256" key="5">
    <source>
        <dbReference type="ARBA" id="ARBA00023136"/>
    </source>
</evidence>
<evidence type="ECO:0000256" key="2">
    <source>
        <dbReference type="ARBA" id="ARBA00022475"/>
    </source>
</evidence>
<reference evidence="9 10" key="1">
    <citation type="submission" date="2021-03" db="EMBL/GenBank/DDBJ databases">
        <title>Human Oral Microbial Genomes.</title>
        <authorList>
            <person name="Johnston C.D."/>
            <person name="Chen T."/>
            <person name="Dewhirst F.E."/>
        </authorList>
    </citation>
    <scope>NUCLEOTIDE SEQUENCE [LARGE SCALE GENOMIC DNA]</scope>
    <source>
        <strain evidence="9 10">DSMZ 100122</strain>
    </source>
</reference>
<dbReference type="InterPro" id="IPR003838">
    <property type="entry name" value="ABC3_permease_C"/>
</dbReference>
<feature type="transmembrane region" description="Helical" evidence="7">
    <location>
        <begin position="275"/>
        <end position="296"/>
    </location>
</feature>
<feature type="transmembrane region" description="Helical" evidence="7">
    <location>
        <begin position="26"/>
        <end position="52"/>
    </location>
</feature>
<evidence type="ECO:0000313" key="10">
    <source>
        <dbReference type="Proteomes" id="UP000678513"/>
    </source>
</evidence>
<dbReference type="Pfam" id="PF02687">
    <property type="entry name" value="FtsX"/>
    <property type="match status" value="1"/>
</dbReference>
<sequence length="406" mass="43844">MKTSFRNLVILASADFRLLLRMNRAIIVLLSLIICVTVTIQTLVSGIVAAYATSVDSKSNLSLIELNTLSAHANREITRDTLAEVSALEHVDSVHPWFQHDLDLANSEDWPDSKVAPDVVWATTYIESRTPRIVAGQLPEEGLHDGQIILPHEVSGGSLDKLVGREIEFGYTVVQGNNRGTYATLPLKVVATYDNSVPGRDGPQPSYVTDSQLIQLYGTQPPQSFTFAYVKVDSAQNAQTTQKQLSDLGFSVTGSANDLSDAVGIVGTLRDADRYSLPILALASAVFGYFLGAVWLRQRRSAMGLLRAIGWSSRRILILIILELLCLALSCVAIGLLGGITLSQLSSHLASGQDFLSAVLKSSVPLPSISFVLQLGGIVSAFMVIGGLLQGRRIAFSAPDELLREK</sequence>
<keyword evidence="4 7" id="KW-1133">Transmembrane helix</keyword>
<dbReference type="PANTHER" id="PTHR30572">
    <property type="entry name" value="MEMBRANE COMPONENT OF TRANSPORTER-RELATED"/>
    <property type="match status" value="1"/>
</dbReference>
<dbReference type="EMBL" id="CP072384">
    <property type="protein sequence ID" value="QUC08712.1"/>
    <property type="molecule type" value="Genomic_DNA"/>
</dbReference>
<dbReference type="RefSeq" id="WP_212325116.1">
    <property type="nucleotide sequence ID" value="NZ_AP024463.1"/>
</dbReference>